<protein>
    <recommendedName>
        <fullName evidence="3">DUF2946 domain-containing protein</fullName>
    </recommendedName>
</protein>
<dbReference type="RefSeq" id="WP_163681165.1">
    <property type="nucleotide sequence ID" value="NZ_JAAIYP010000039.1"/>
</dbReference>
<dbReference type="Pfam" id="PF11162">
    <property type="entry name" value="DUF2946"/>
    <property type="match status" value="1"/>
</dbReference>
<dbReference type="EMBL" id="JAAIYP010000039">
    <property type="protein sequence ID" value="NFV81301.1"/>
    <property type="molecule type" value="Genomic_DNA"/>
</dbReference>
<comment type="caution">
    <text evidence="1">The sequence shown here is derived from an EMBL/GenBank/DDBJ whole genome shotgun (WGS) entry which is preliminary data.</text>
</comment>
<gene>
    <name evidence="1" type="ORF">G4223_14375</name>
</gene>
<organism evidence="1 2">
    <name type="scientific">Magnetospirillum aberrantis SpK</name>
    <dbReference type="NCBI Taxonomy" id="908842"/>
    <lineage>
        <taxon>Bacteria</taxon>
        <taxon>Pseudomonadati</taxon>
        <taxon>Pseudomonadota</taxon>
        <taxon>Alphaproteobacteria</taxon>
        <taxon>Rhodospirillales</taxon>
        <taxon>Rhodospirillaceae</taxon>
        <taxon>Magnetospirillum</taxon>
    </lineage>
</organism>
<reference evidence="1 2" key="1">
    <citation type="submission" date="2020-02" db="EMBL/GenBank/DDBJ databases">
        <authorList>
            <person name="Dziuba M."/>
            <person name="Kuznetsov B."/>
            <person name="Mardanov A."/>
            <person name="Ravin N."/>
            <person name="Grouzdev D."/>
        </authorList>
    </citation>
    <scope>NUCLEOTIDE SEQUENCE [LARGE SCALE GENOMIC DNA]</scope>
    <source>
        <strain evidence="1 2">SpK</strain>
    </source>
</reference>
<dbReference type="SUPFAM" id="SSF56655">
    <property type="entry name" value="Carbohydrate phosphatase"/>
    <property type="match status" value="1"/>
</dbReference>
<name>A0A7C9QVP2_9PROT</name>
<dbReference type="InterPro" id="IPR021333">
    <property type="entry name" value="DUF2946"/>
</dbReference>
<sequence length="121" mass="12147">MVAISAVRVSTVPLMRWLALLLLFNVVAAGVLPGVANARQISTLDSAGSVVVCTAAGMVVLDLDGQSQGTAAGDTRVCALCLPLMHVGAALSAPTAMAVLPQPLPLSPTMAWPDSHGGTSS</sequence>
<evidence type="ECO:0000313" key="2">
    <source>
        <dbReference type="Proteomes" id="UP000480684"/>
    </source>
</evidence>
<proteinExistence type="predicted"/>
<evidence type="ECO:0000313" key="1">
    <source>
        <dbReference type="EMBL" id="NFV81301.1"/>
    </source>
</evidence>
<dbReference type="Proteomes" id="UP000480684">
    <property type="component" value="Unassembled WGS sequence"/>
</dbReference>
<evidence type="ECO:0008006" key="3">
    <source>
        <dbReference type="Google" id="ProtNLM"/>
    </source>
</evidence>
<accession>A0A7C9QVP2</accession>
<dbReference type="AlphaFoldDB" id="A0A7C9QVP2"/>
<keyword evidence="2" id="KW-1185">Reference proteome</keyword>